<keyword evidence="1" id="KW-0732">Signal</keyword>
<dbReference type="Pfam" id="PF10994">
    <property type="entry name" value="DUF2817"/>
    <property type="match status" value="1"/>
</dbReference>
<feature type="chain" id="PRO_5044865141" evidence="1">
    <location>
        <begin position="19"/>
        <end position="304"/>
    </location>
</feature>
<protein>
    <submittedName>
        <fullName evidence="2">Uncharacterized protein</fullName>
    </submittedName>
</protein>
<dbReference type="Proteomes" id="UP001530400">
    <property type="component" value="Unassembled WGS sequence"/>
</dbReference>
<dbReference type="InterPro" id="IPR021259">
    <property type="entry name" value="DUF2817"/>
</dbReference>
<name>A0ABD3QXR9_9STRA</name>
<evidence type="ECO:0000313" key="2">
    <source>
        <dbReference type="EMBL" id="KAL3805254.1"/>
    </source>
</evidence>
<comment type="caution">
    <text evidence="2">The sequence shown here is derived from an EMBL/GenBank/DDBJ whole genome shotgun (WGS) entry which is preliminary data.</text>
</comment>
<gene>
    <name evidence="2" type="ORF">ACHAWO_009056</name>
</gene>
<sequence length="304" mass="34179">VLFLVILTDTFWIYIIIIDTPNPIYHCPLNQNSVHQWTDENCYWISSYAEAREKFVALGNVLREQEQLAAAAAADRILDVVDVKSISYDVSDQMLNRYGSAERYLDTLVETGPDQSQTILPGRDTIDVILLTIRVPNNNDKEHVDVIHRSGVHGVEGYLGSAIQIWYLHELILRNEQEITSSAKGYLPSTEYKSRKVLLIHSTSPADCNENNVDLSCNALSQEEWKIIRSCDPIFAGYVELDSVLNPFVSVNDDAGGYFPKTAGSIGDMSKLKQRDDEVKAAPMESFASPNQCRRLELDTLSTF</sequence>
<organism evidence="2 3">
    <name type="scientific">Cyclotella atomus</name>
    <dbReference type="NCBI Taxonomy" id="382360"/>
    <lineage>
        <taxon>Eukaryota</taxon>
        <taxon>Sar</taxon>
        <taxon>Stramenopiles</taxon>
        <taxon>Ochrophyta</taxon>
        <taxon>Bacillariophyta</taxon>
        <taxon>Coscinodiscophyceae</taxon>
        <taxon>Thalassiosirophycidae</taxon>
        <taxon>Stephanodiscales</taxon>
        <taxon>Stephanodiscaceae</taxon>
        <taxon>Cyclotella</taxon>
    </lineage>
</organism>
<feature type="non-terminal residue" evidence="2">
    <location>
        <position position="1"/>
    </location>
</feature>
<accession>A0ABD3QXR9</accession>
<dbReference type="AlphaFoldDB" id="A0ABD3QXR9"/>
<dbReference type="EMBL" id="JALLPJ020000009">
    <property type="protein sequence ID" value="KAL3805254.1"/>
    <property type="molecule type" value="Genomic_DNA"/>
</dbReference>
<reference evidence="2 3" key="1">
    <citation type="submission" date="2024-10" db="EMBL/GenBank/DDBJ databases">
        <title>Updated reference genomes for cyclostephanoid diatoms.</title>
        <authorList>
            <person name="Roberts W.R."/>
            <person name="Alverson A.J."/>
        </authorList>
    </citation>
    <scope>NUCLEOTIDE SEQUENCE [LARGE SCALE GENOMIC DNA]</scope>
    <source>
        <strain evidence="2 3">AJA010-31</strain>
    </source>
</reference>
<proteinExistence type="predicted"/>
<keyword evidence="3" id="KW-1185">Reference proteome</keyword>
<evidence type="ECO:0000313" key="3">
    <source>
        <dbReference type="Proteomes" id="UP001530400"/>
    </source>
</evidence>
<feature type="signal peptide" evidence="1">
    <location>
        <begin position="1"/>
        <end position="18"/>
    </location>
</feature>
<evidence type="ECO:0000256" key="1">
    <source>
        <dbReference type="SAM" id="SignalP"/>
    </source>
</evidence>